<protein>
    <recommendedName>
        <fullName evidence="4">Secreted protein</fullName>
    </recommendedName>
</protein>
<proteinExistence type="predicted"/>
<gene>
    <name evidence="2" type="ORF">BDV98DRAFT_42080</name>
</gene>
<sequence length="138" mass="15499">MIFGSLQSQLFFFFFITIHHRHASDPRSPLPTHSLDIRSLTESWCSCVCFLHRPRWSGLAFFPVLFLSLPGALNGITVEVSYPPLVLSHSSVPFVSSQPVTILTFLSLRSSSHSTACIFIHPSARHSIHPCCSHTYYP</sequence>
<keyword evidence="3" id="KW-1185">Reference proteome</keyword>
<accession>A0A5C3R0U9</accession>
<feature type="chain" id="PRO_5022922930" description="Secreted protein" evidence="1">
    <location>
        <begin position="24"/>
        <end position="138"/>
    </location>
</feature>
<evidence type="ECO:0000313" key="2">
    <source>
        <dbReference type="EMBL" id="TFL07893.1"/>
    </source>
</evidence>
<name>A0A5C3R0U9_9AGAR</name>
<dbReference type="AlphaFoldDB" id="A0A5C3R0U9"/>
<reference evidence="2 3" key="1">
    <citation type="journal article" date="2019" name="Nat. Ecol. Evol.">
        <title>Megaphylogeny resolves global patterns of mushroom evolution.</title>
        <authorList>
            <person name="Varga T."/>
            <person name="Krizsan K."/>
            <person name="Foldi C."/>
            <person name="Dima B."/>
            <person name="Sanchez-Garcia M."/>
            <person name="Sanchez-Ramirez S."/>
            <person name="Szollosi G.J."/>
            <person name="Szarkandi J.G."/>
            <person name="Papp V."/>
            <person name="Albert L."/>
            <person name="Andreopoulos W."/>
            <person name="Angelini C."/>
            <person name="Antonin V."/>
            <person name="Barry K.W."/>
            <person name="Bougher N.L."/>
            <person name="Buchanan P."/>
            <person name="Buyck B."/>
            <person name="Bense V."/>
            <person name="Catcheside P."/>
            <person name="Chovatia M."/>
            <person name="Cooper J."/>
            <person name="Damon W."/>
            <person name="Desjardin D."/>
            <person name="Finy P."/>
            <person name="Geml J."/>
            <person name="Haridas S."/>
            <person name="Hughes K."/>
            <person name="Justo A."/>
            <person name="Karasinski D."/>
            <person name="Kautmanova I."/>
            <person name="Kiss B."/>
            <person name="Kocsube S."/>
            <person name="Kotiranta H."/>
            <person name="LaButti K.M."/>
            <person name="Lechner B.E."/>
            <person name="Liimatainen K."/>
            <person name="Lipzen A."/>
            <person name="Lukacs Z."/>
            <person name="Mihaltcheva S."/>
            <person name="Morgado L.N."/>
            <person name="Niskanen T."/>
            <person name="Noordeloos M.E."/>
            <person name="Ohm R.A."/>
            <person name="Ortiz-Santana B."/>
            <person name="Ovrebo C."/>
            <person name="Racz N."/>
            <person name="Riley R."/>
            <person name="Savchenko A."/>
            <person name="Shiryaev A."/>
            <person name="Soop K."/>
            <person name="Spirin V."/>
            <person name="Szebenyi C."/>
            <person name="Tomsovsky M."/>
            <person name="Tulloss R.E."/>
            <person name="Uehling J."/>
            <person name="Grigoriev I.V."/>
            <person name="Vagvolgyi C."/>
            <person name="Papp T."/>
            <person name="Martin F.M."/>
            <person name="Miettinen O."/>
            <person name="Hibbett D.S."/>
            <person name="Nagy L.G."/>
        </authorList>
    </citation>
    <scope>NUCLEOTIDE SEQUENCE [LARGE SCALE GENOMIC DNA]</scope>
    <source>
        <strain evidence="2 3">CBS 309.79</strain>
    </source>
</reference>
<dbReference type="EMBL" id="ML178814">
    <property type="protein sequence ID" value="TFL07893.1"/>
    <property type="molecule type" value="Genomic_DNA"/>
</dbReference>
<feature type="signal peptide" evidence="1">
    <location>
        <begin position="1"/>
        <end position="23"/>
    </location>
</feature>
<evidence type="ECO:0000313" key="3">
    <source>
        <dbReference type="Proteomes" id="UP000305067"/>
    </source>
</evidence>
<evidence type="ECO:0008006" key="4">
    <source>
        <dbReference type="Google" id="ProtNLM"/>
    </source>
</evidence>
<dbReference type="Proteomes" id="UP000305067">
    <property type="component" value="Unassembled WGS sequence"/>
</dbReference>
<keyword evidence="1" id="KW-0732">Signal</keyword>
<evidence type="ECO:0000256" key="1">
    <source>
        <dbReference type="SAM" id="SignalP"/>
    </source>
</evidence>
<organism evidence="2 3">
    <name type="scientific">Pterulicium gracile</name>
    <dbReference type="NCBI Taxonomy" id="1884261"/>
    <lineage>
        <taxon>Eukaryota</taxon>
        <taxon>Fungi</taxon>
        <taxon>Dikarya</taxon>
        <taxon>Basidiomycota</taxon>
        <taxon>Agaricomycotina</taxon>
        <taxon>Agaricomycetes</taxon>
        <taxon>Agaricomycetidae</taxon>
        <taxon>Agaricales</taxon>
        <taxon>Pleurotineae</taxon>
        <taxon>Pterulaceae</taxon>
        <taxon>Pterulicium</taxon>
    </lineage>
</organism>